<dbReference type="SUPFAM" id="SSF54523">
    <property type="entry name" value="Pili subunits"/>
    <property type="match status" value="1"/>
</dbReference>
<evidence type="ECO:0000256" key="1">
    <source>
        <dbReference type="SAM" id="Phobius"/>
    </source>
</evidence>
<comment type="caution">
    <text evidence="2">The sequence shown here is derived from an EMBL/GenBank/DDBJ whole genome shotgun (WGS) entry which is preliminary data.</text>
</comment>
<dbReference type="InterPro" id="IPR045584">
    <property type="entry name" value="Pilin-like"/>
</dbReference>
<dbReference type="AlphaFoldDB" id="A0A1G2BLG8"/>
<organism evidence="2 3">
    <name type="scientific">Candidatus Komeilibacteria bacterium RIFCSPHIGHO2_01_FULL_52_14</name>
    <dbReference type="NCBI Taxonomy" id="1798549"/>
    <lineage>
        <taxon>Bacteria</taxon>
        <taxon>Candidatus Komeiliibacteriota</taxon>
    </lineage>
</organism>
<feature type="transmembrane region" description="Helical" evidence="1">
    <location>
        <begin position="23"/>
        <end position="43"/>
    </location>
</feature>
<evidence type="ECO:0000313" key="3">
    <source>
        <dbReference type="Proteomes" id="UP000177817"/>
    </source>
</evidence>
<proteinExistence type="predicted"/>
<evidence type="ECO:0000313" key="2">
    <source>
        <dbReference type="EMBL" id="OGY89047.1"/>
    </source>
</evidence>
<keyword evidence="1" id="KW-0472">Membrane</keyword>
<dbReference type="EMBL" id="MHKK01000044">
    <property type="protein sequence ID" value="OGY89047.1"/>
    <property type="molecule type" value="Genomic_DNA"/>
</dbReference>
<protein>
    <recommendedName>
        <fullName evidence="4">Prepilin-type N-terminal cleavage/methylation domain-containing protein</fullName>
    </recommendedName>
</protein>
<keyword evidence="1" id="KW-1133">Transmembrane helix</keyword>
<evidence type="ECO:0008006" key="4">
    <source>
        <dbReference type="Google" id="ProtNLM"/>
    </source>
</evidence>
<reference evidence="2 3" key="1">
    <citation type="journal article" date="2016" name="Nat. Commun.">
        <title>Thousands of microbial genomes shed light on interconnected biogeochemical processes in an aquifer system.</title>
        <authorList>
            <person name="Anantharaman K."/>
            <person name="Brown C.T."/>
            <person name="Hug L.A."/>
            <person name="Sharon I."/>
            <person name="Castelle C.J."/>
            <person name="Probst A.J."/>
            <person name="Thomas B.C."/>
            <person name="Singh A."/>
            <person name="Wilkins M.J."/>
            <person name="Karaoz U."/>
            <person name="Brodie E.L."/>
            <person name="Williams K.H."/>
            <person name="Hubbard S.S."/>
            <person name="Banfield J.F."/>
        </authorList>
    </citation>
    <scope>NUCLEOTIDE SEQUENCE [LARGE SCALE GENOMIC DNA]</scope>
</reference>
<dbReference type="Pfam" id="PF07963">
    <property type="entry name" value="N_methyl"/>
    <property type="match status" value="1"/>
</dbReference>
<dbReference type="InterPro" id="IPR012902">
    <property type="entry name" value="N_methyl_site"/>
</dbReference>
<accession>A0A1G2BLG8</accession>
<dbReference type="Proteomes" id="UP000177817">
    <property type="component" value="Unassembled WGS sequence"/>
</dbReference>
<name>A0A1G2BLG8_9BACT</name>
<keyword evidence="1" id="KW-0812">Transmembrane</keyword>
<sequence>MKIFPIQSECSSRNEAGYTMVEMVVSIAIMTLMVGIVAGTYSLGRNFDTMKAETQRLASVMRSARARAFNGTLLTTTVCSNSKTTACTVDGNCVSPGTCTAIGSVYPAGGYALHLDNNSKACTGDPHLFCATDADCTIQNQGSCVVSPNKSSYILFADFDGGADYDGANEKIEQYDVANNFNFKFPSSGTYADVFFKSASMLVFENGIQLLASSYTIDVNYKTPCASVVQNKKGSVQLDLIYQKVNDSLVSC</sequence>
<gene>
    <name evidence="2" type="ORF">A2677_03010</name>
</gene>